<name>A0AAV5HNR2_9ROSI</name>
<keyword evidence="2" id="KW-1185">Reference proteome</keyword>
<reference evidence="1 2" key="1">
    <citation type="journal article" date="2021" name="Commun. Biol.">
        <title>The genome of Shorea leprosula (Dipterocarpaceae) highlights the ecological relevance of drought in aseasonal tropical rainforests.</title>
        <authorList>
            <person name="Ng K.K.S."/>
            <person name="Kobayashi M.J."/>
            <person name="Fawcett J.A."/>
            <person name="Hatakeyama M."/>
            <person name="Paape T."/>
            <person name="Ng C.H."/>
            <person name="Ang C.C."/>
            <person name="Tnah L.H."/>
            <person name="Lee C.T."/>
            <person name="Nishiyama T."/>
            <person name="Sese J."/>
            <person name="O'Brien M.J."/>
            <person name="Copetti D."/>
            <person name="Mohd Noor M.I."/>
            <person name="Ong R.C."/>
            <person name="Putra M."/>
            <person name="Sireger I.Z."/>
            <person name="Indrioko S."/>
            <person name="Kosugi Y."/>
            <person name="Izuno A."/>
            <person name="Isagi Y."/>
            <person name="Lee S.L."/>
            <person name="Shimizu K.K."/>
        </authorList>
    </citation>
    <scope>NUCLEOTIDE SEQUENCE [LARGE SCALE GENOMIC DNA]</scope>
    <source>
        <strain evidence="1">214</strain>
    </source>
</reference>
<dbReference type="EMBL" id="BPVZ01000002">
    <property type="protein sequence ID" value="GKU87392.1"/>
    <property type="molecule type" value="Genomic_DNA"/>
</dbReference>
<dbReference type="AlphaFoldDB" id="A0AAV5HNR2"/>
<protein>
    <submittedName>
        <fullName evidence="1">Uncharacterized protein</fullName>
    </submittedName>
</protein>
<evidence type="ECO:0000313" key="1">
    <source>
        <dbReference type="EMBL" id="GKU87392.1"/>
    </source>
</evidence>
<dbReference type="Proteomes" id="UP001054252">
    <property type="component" value="Unassembled WGS sequence"/>
</dbReference>
<accession>A0AAV5HNR2</accession>
<evidence type="ECO:0000313" key="2">
    <source>
        <dbReference type="Proteomes" id="UP001054252"/>
    </source>
</evidence>
<organism evidence="1 2">
    <name type="scientific">Rubroshorea leprosula</name>
    <dbReference type="NCBI Taxonomy" id="152421"/>
    <lineage>
        <taxon>Eukaryota</taxon>
        <taxon>Viridiplantae</taxon>
        <taxon>Streptophyta</taxon>
        <taxon>Embryophyta</taxon>
        <taxon>Tracheophyta</taxon>
        <taxon>Spermatophyta</taxon>
        <taxon>Magnoliopsida</taxon>
        <taxon>eudicotyledons</taxon>
        <taxon>Gunneridae</taxon>
        <taxon>Pentapetalae</taxon>
        <taxon>rosids</taxon>
        <taxon>malvids</taxon>
        <taxon>Malvales</taxon>
        <taxon>Dipterocarpaceae</taxon>
        <taxon>Rubroshorea</taxon>
    </lineage>
</organism>
<gene>
    <name evidence="1" type="ORF">SLEP1_g1793</name>
</gene>
<sequence length="147" mass="17148">MLSEEMQCSVKELEFMVSVLLNMECNHWDWELFIKEWEAKKLQDRQLNKSDAQGELKRLTKDLSLAATYEDLFCCLPCSFFASQSLINHSQSQCLDSIFRTETRNCNSLTERCIAFIEHSNLSQALLGPVLFREFFRVGRTLLPQKL</sequence>
<proteinExistence type="predicted"/>
<comment type="caution">
    <text evidence="1">The sequence shown here is derived from an EMBL/GenBank/DDBJ whole genome shotgun (WGS) entry which is preliminary data.</text>
</comment>